<dbReference type="OMA" id="NDVMWKQ"/>
<evidence type="ECO:0000313" key="10">
    <source>
        <dbReference type="EMBL" id="KND01979.1"/>
    </source>
</evidence>
<dbReference type="InParanoid" id="A0A0L0HMC6"/>
<dbReference type="GO" id="GO:0030686">
    <property type="term" value="C:90S preribosome"/>
    <property type="evidence" value="ECO:0007669"/>
    <property type="project" value="TreeGrafter"/>
</dbReference>
<dbReference type="EMBL" id="KQ257453">
    <property type="protein sequence ID" value="KND01979.1"/>
    <property type="molecule type" value="Genomic_DNA"/>
</dbReference>
<evidence type="ECO:0000256" key="2">
    <source>
        <dbReference type="ARBA" id="ARBA00010559"/>
    </source>
</evidence>
<dbReference type="Pfam" id="PF08146">
    <property type="entry name" value="BP28CT"/>
    <property type="match status" value="1"/>
</dbReference>
<keyword evidence="8" id="KW-1133">Transmembrane helix</keyword>
<feature type="domain" description="BP28 C-terminal" evidence="9">
    <location>
        <begin position="1824"/>
        <end position="1974"/>
    </location>
</feature>
<dbReference type="InterPro" id="IPR022125">
    <property type="entry name" value="U3snoRNP10_N"/>
</dbReference>
<dbReference type="Pfam" id="PF12397">
    <property type="entry name" value="U3snoRNP10"/>
    <property type="match status" value="1"/>
</dbReference>
<keyword evidence="7 8" id="KW-0687">Ribonucleoprotein</keyword>
<dbReference type="GeneID" id="27686067"/>
<keyword evidence="6 8" id="KW-0539">Nucleus</keyword>
<evidence type="ECO:0000256" key="4">
    <source>
        <dbReference type="ARBA" id="ARBA00022517"/>
    </source>
</evidence>
<proteinExistence type="inferred from homology"/>
<keyword evidence="8" id="KW-0812">Transmembrane</keyword>
<dbReference type="GO" id="GO:0034455">
    <property type="term" value="C:t-UTP complex"/>
    <property type="evidence" value="ECO:0007669"/>
    <property type="project" value="TreeGrafter"/>
</dbReference>
<evidence type="ECO:0000256" key="7">
    <source>
        <dbReference type="ARBA" id="ARBA00023274"/>
    </source>
</evidence>
<keyword evidence="8" id="KW-0472">Membrane</keyword>
<comment type="subunit">
    <text evidence="8">Component of the ribosomal small subunit (SSU) processome.</text>
</comment>
<dbReference type="InterPro" id="IPR012954">
    <property type="entry name" value="BP28_C_dom"/>
</dbReference>
<dbReference type="InterPro" id="IPR056473">
    <property type="entry name" value="HEAT_Utp10/HEAT1"/>
</dbReference>
<dbReference type="InterPro" id="IPR016024">
    <property type="entry name" value="ARM-type_fold"/>
</dbReference>
<dbReference type="OrthoDB" id="31183at2759"/>
<name>A0A0L0HMC6_SPIPD</name>
<comment type="similarity">
    <text evidence="2 8">Belongs to the HEATR1/UTP10 family.</text>
</comment>
<feature type="transmembrane region" description="Helical" evidence="8">
    <location>
        <begin position="1277"/>
        <end position="1299"/>
    </location>
</feature>
<dbReference type="InterPro" id="IPR011989">
    <property type="entry name" value="ARM-like"/>
</dbReference>
<evidence type="ECO:0000259" key="9">
    <source>
        <dbReference type="SMART" id="SM01036"/>
    </source>
</evidence>
<sequence>MPSSSLSAQLKQLAAAHVPGTGKGKASLLFTAKQAADIDIDSLFVIGRNALVDLCTHNPAFKDFEETLFSERIKTLDRTLQTKADNEKLDESINKFLRLLSPYFLLQSTFKALEWLLRRFRINEFNVDVIVECILPYHETKQFVQVVGVLALPEDSRWGFLKAIQKTKVPLDRVTLIQRLTADRTVLEFICGMIISSKQAGVINRTLWTFFALTVIQYIQSLTVVSDEDIRLLLAPLLSLLRIGNPQYADLLATAQMVFAQIANRAPLSNEVVLTIVENAAAGVTPTTLQSSITFLLTIYRSQEIGAIPAKAFSRLLDVKGFEETLAQINKTYEADKLLCPMFEAAVSALGSPESAQKLAARAEQFIEVILDHGEPSSEALSFFVNAILQSYLENRDPDEGSALKLKNILQSMQRRHGHAVDQVVEAKLKDCEQRGDKEQQQALYDFVTSTFRGTGGRVVKNANTTLYLSLQHVNANIRLMALENLTEMLSNGEQEDIEFAEDILLSRLQDDDDRVLKHVLELPLLTDIVEPLKLAPAMQALLRSETVSLKNKCRAFDICVELLKSDETRTLSSLRHDILGCFLLTRESRRLNRHSFACAAKPGFPLQELVRKCENLVSDLDTLIESKDGKAAKSAAFVPVTARAISTLANNLKKPKTAANIDAYVEGLASASFSTRQLSALVLIKALQAKTAGEQLQLADRIVAIVAKQLSTVKRDSQNDCTIQEETGLLKDIVNVRASNASSHAVEFQVVMFVLKSVIDTIIRPNAATIAWLSTEDEPSEDASLYRRLIVRLYETVSSLNGNAAEVLLTTLLRKHLAMDAVQFCTAYWVDNDKPVSLQINSLTIATSFINIAADPDVVLKYDFQLVIPSLFTALANPEKAVRSAALDCLQAIKNSYAKCNGESKSKKVQTQIFAYDQFYGQSSKQVQYLTLTAAATFVGAVLEGKEELLTDAGFLERYIHDLLLTSSEKKMSYKEDLLSFLLSNILAFPKIGAQISLVSTLRLVDSSTKMKTLHPLLESLLKRLSGDQTSTEELRLIGALIQCFTPKATTSLFKMKNDRYVRIFCRLLGAGDDVGSFNRAQFAGGLSVERLALQQIDSKWFIAIPADRQSEIFSAVVRLAYEGEQSVVQDAKTVLKTIPASYELILAQLLCCQEVLLQTEKRPSKKTKAASRELTEAFYRLSTILELLEYKDDIAGKQNLVVPLFDLLGHILNAEVTDIPVSVEYVKQLILSVELSLFKDIKKFGWQIDEAALRVDLIVQCIRVTDNPQTHNASLLLMAAIATVYPQSVLLNIMPVFTFMGANVLRQDDNYSFHVIQQTLTTIIPPLVQRHQTAGESRERMLHEVKPVMGVFVDALSHIPKHRRLRLFTVLISTLGADTFLDAIILMLIAKHSAKSKLPVNATDGLGEFTLSVMLQFPVSVQLKALISMLNTTSALPFDQAELDKEKQMDADESGIIDSKTHSAKELRHIKLATVDFAHQLLSNRLFVSKVLDLPTEEIEAEQLNLVEAILVSTSNANSYQAESDARGHTVGVKFAKAMSKILYDTLGKANGLLSLSSFLNVVSRLMKHENHIIRRKAITLLDAKVTAIGDNITDDMLPQFAHIVEGLKDILSGAKDVKDQEMLENKQTALLCLTTMANTMAQADPDTYVAILDVLVSEAALLSDNRQITASSMVCLTSISMQLGSRVLPYLPKFMPVIIAALKDGLAEKEASDAKQLVILGALGSLHALVDTVPQFISPYVLPLLEQALHPALQGTAEQEGFSSRAIEKSNDLLSTIARKVAPRILLPAIFSHLKIALQSGRQSMLALFDLVGNTIAHMARTDLTQYRTELFRFFLVSFDYRRTYASKISEEDVEAVENSIISSFLQLVMKLNETLFKPLFLKLVDWATSELLIKHGLSEEGVNARQLFFYRLVDSLLGRLKSIFAPYYVYVLDNSIAKLNAFTKQDYPHALWMYIVSSLHKCFLYDNDGMIDAAKFDKLLPPLVNQIETMDHHGKDYMDRMTGYLVPCLGQLAVTAGKDTMWKPLNHQVLLKTRSEHAEIRLVALKVLQELYTRLGEEMLILFPETIPFLAELMEDDDAQVEALCQEVCLQIQQYIGEDIQQYFNA</sequence>
<dbReference type="FunCoup" id="A0A0L0HMC6">
    <property type="interactions" value="681"/>
</dbReference>
<accession>A0A0L0HMC6</accession>
<evidence type="ECO:0000256" key="3">
    <source>
        <dbReference type="ARBA" id="ARBA00015399"/>
    </source>
</evidence>
<comment type="subcellular location">
    <subcellularLocation>
        <location evidence="1 8">Nucleus</location>
        <location evidence="1 8">Nucleolus</location>
    </subcellularLocation>
</comment>
<dbReference type="Pfam" id="PF23243">
    <property type="entry name" value="HEAT_HEATR1"/>
    <property type="match status" value="1"/>
</dbReference>
<dbReference type="PANTHER" id="PTHR13457">
    <property type="entry name" value="BAP28"/>
    <property type="match status" value="1"/>
</dbReference>
<evidence type="ECO:0000256" key="5">
    <source>
        <dbReference type="ARBA" id="ARBA00022552"/>
    </source>
</evidence>
<dbReference type="GO" id="GO:0000462">
    <property type="term" value="P:maturation of SSU-rRNA from tricistronic rRNA transcript (SSU-rRNA, 5.8S rRNA, LSU-rRNA)"/>
    <property type="evidence" value="ECO:0007669"/>
    <property type="project" value="TreeGrafter"/>
</dbReference>
<gene>
    <name evidence="10" type="ORF">SPPG_02486</name>
</gene>
<comment type="function">
    <text evidence="8">Involved in nucleolar processing of pre-18S ribosomal RNA.</text>
</comment>
<evidence type="ECO:0000313" key="11">
    <source>
        <dbReference type="Proteomes" id="UP000053201"/>
    </source>
</evidence>
<dbReference type="Proteomes" id="UP000053201">
    <property type="component" value="Unassembled WGS sequence"/>
</dbReference>
<dbReference type="SMART" id="SM01036">
    <property type="entry name" value="BP28CT"/>
    <property type="match status" value="1"/>
</dbReference>
<dbReference type="PANTHER" id="PTHR13457:SF1">
    <property type="entry name" value="HEAT REPEAT-CONTAINING PROTEIN 1"/>
    <property type="match status" value="1"/>
</dbReference>
<dbReference type="GO" id="GO:0032040">
    <property type="term" value="C:small-subunit processome"/>
    <property type="evidence" value="ECO:0007669"/>
    <property type="project" value="TreeGrafter"/>
</dbReference>
<keyword evidence="4 8" id="KW-0690">Ribosome biogenesis</keyword>
<protein>
    <recommendedName>
        <fullName evidence="3 8">U3 small nucleolar RNA-associated protein 10</fullName>
    </recommendedName>
</protein>
<dbReference type="Gene3D" id="1.25.10.10">
    <property type="entry name" value="Leucine-rich Repeat Variant"/>
    <property type="match status" value="2"/>
</dbReference>
<evidence type="ECO:0000256" key="6">
    <source>
        <dbReference type="ARBA" id="ARBA00023242"/>
    </source>
</evidence>
<dbReference type="SUPFAM" id="SSF48371">
    <property type="entry name" value="ARM repeat"/>
    <property type="match status" value="1"/>
</dbReference>
<reference evidence="10 11" key="1">
    <citation type="submission" date="2009-08" db="EMBL/GenBank/DDBJ databases">
        <title>The Genome Sequence of Spizellomyces punctatus strain DAOM BR117.</title>
        <authorList>
            <consortium name="The Broad Institute Genome Sequencing Platform"/>
            <person name="Russ C."/>
            <person name="Cuomo C."/>
            <person name="Shea T."/>
            <person name="Young S.K."/>
            <person name="Zeng Q."/>
            <person name="Koehrsen M."/>
            <person name="Haas B."/>
            <person name="Borodovsky M."/>
            <person name="Guigo R."/>
            <person name="Alvarado L."/>
            <person name="Berlin A."/>
            <person name="Bochicchio J."/>
            <person name="Borenstein D."/>
            <person name="Chapman S."/>
            <person name="Chen Z."/>
            <person name="Engels R."/>
            <person name="Freedman E."/>
            <person name="Gellesch M."/>
            <person name="Goldberg J."/>
            <person name="Griggs A."/>
            <person name="Gujja S."/>
            <person name="Heiman D."/>
            <person name="Hepburn T."/>
            <person name="Howarth C."/>
            <person name="Jen D."/>
            <person name="Larson L."/>
            <person name="Lewis B."/>
            <person name="Mehta T."/>
            <person name="Park D."/>
            <person name="Pearson M."/>
            <person name="Roberts A."/>
            <person name="Saif S."/>
            <person name="Shenoy N."/>
            <person name="Sisk P."/>
            <person name="Stolte C."/>
            <person name="Sykes S."/>
            <person name="Thomson T."/>
            <person name="Walk T."/>
            <person name="White J."/>
            <person name="Yandava C."/>
            <person name="Burger G."/>
            <person name="Gray M.W."/>
            <person name="Holland P.W.H."/>
            <person name="King N."/>
            <person name="Lang F.B.F."/>
            <person name="Roger A.J."/>
            <person name="Ruiz-Trillo I."/>
            <person name="Lander E."/>
            <person name="Nusbaum C."/>
        </authorList>
    </citation>
    <scope>NUCLEOTIDE SEQUENCE [LARGE SCALE GENOMIC DNA]</scope>
    <source>
        <strain evidence="10 11">DAOM BR117</strain>
    </source>
</reference>
<evidence type="ECO:0000256" key="8">
    <source>
        <dbReference type="RuleBase" id="RU367065"/>
    </source>
</evidence>
<feature type="transmembrane region" description="Helical" evidence="8">
    <location>
        <begin position="1369"/>
        <end position="1392"/>
    </location>
</feature>
<dbReference type="eggNOG" id="KOG1837">
    <property type="taxonomic scope" value="Eukaryota"/>
</dbReference>
<keyword evidence="11" id="KW-1185">Reference proteome</keyword>
<keyword evidence="5 8" id="KW-0698">rRNA processing</keyword>
<dbReference type="STRING" id="645134.A0A0L0HMC6"/>
<feature type="non-terminal residue" evidence="10">
    <location>
        <position position="1"/>
    </location>
</feature>
<organism evidence="10 11">
    <name type="scientific">Spizellomyces punctatus (strain DAOM BR117)</name>
    <dbReference type="NCBI Taxonomy" id="645134"/>
    <lineage>
        <taxon>Eukaryota</taxon>
        <taxon>Fungi</taxon>
        <taxon>Fungi incertae sedis</taxon>
        <taxon>Chytridiomycota</taxon>
        <taxon>Chytridiomycota incertae sedis</taxon>
        <taxon>Chytridiomycetes</taxon>
        <taxon>Spizellomycetales</taxon>
        <taxon>Spizellomycetaceae</taxon>
        <taxon>Spizellomyces</taxon>
    </lineage>
</organism>
<dbReference type="GO" id="GO:0045943">
    <property type="term" value="P:positive regulation of transcription by RNA polymerase I"/>
    <property type="evidence" value="ECO:0007669"/>
    <property type="project" value="TreeGrafter"/>
</dbReference>
<evidence type="ECO:0000256" key="1">
    <source>
        <dbReference type="ARBA" id="ARBA00004604"/>
    </source>
</evidence>
<dbReference type="VEuPathDB" id="FungiDB:SPPG_02486"/>
<dbReference type="GO" id="GO:0030515">
    <property type="term" value="F:snoRNA binding"/>
    <property type="evidence" value="ECO:0007669"/>
    <property type="project" value="TreeGrafter"/>
</dbReference>
<dbReference type="InterPro" id="IPR040191">
    <property type="entry name" value="UTP10"/>
</dbReference>
<dbReference type="RefSeq" id="XP_016610018.1">
    <property type="nucleotide sequence ID" value="XM_016750773.1"/>
</dbReference>